<name>A0A367LD60_9HYPO</name>
<proteinExistence type="predicted"/>
<feature type="transmembrane region" description="Helical" evidence="2">
    <location>
        <begin position="137"/>
        <end position="157"/>
    </location>
</feature>
<keyword evidence="2" id="KW-0812">Transmembrane</keyword>
<dbReference type="AlphaFoldDB" id="A0A367LD60"/>
<evidence type="ECO:0000313" key="3">
    <source>
        <dbReference type="EMBL" id="RCI12355.1"/>
    </source>
</evidence>
<comment type="caution">
    <text evidence="3">The sequence shown here is derived from an EMBL/GenBank/DDBJ whole genome shotgun (WGS) entry which is preliminary data.</text>
</comment>
<evidence type="ECO:0000256" key="1">
    <source>
        <dbReference type="SAM" id="MobiDB-lite"/>
    </source>
</evidence>
<dbReference type="STRING" id="1330021.A0A367LD60"/>
<protein>
    <submittedName>
        <fullName evidence="3">Uncharacterized protein</fullName>
    </submittedName>
</protein>
<keyword evidence="4" id="KW-1185">Reference proteome</keyword>
<gene>
    <name evidence="3" type="ORF">L249_0478</name>
</gene>
<evidence type="ECO:0000313" key="4">
    <source>
        <dbReference type="Proteomes" id="UP000253664"/>
    </source>
</evidence>
<keyword evidence="2" id="KW-0472">Membrane</keyword>
<reference evidence="3 4" key="1">
    <citation type="journal article" date="2015" name="BMC Genomics">
        <title>Insights from the genome of Ophiocordyceps polyrhachis-furcata to pathogenicity and host specificity in insect fungi.</title>
        <authorList>
            <person name="Wichadakul D."/>
            <person name="Kobmoo N."/>
            <person name="Ingsriswang S."/>
            <person name="Tangphatsornruang S."/>
            <person name="Chantasingh D."/>
            <person name="Luangsa-ard J.J."/>
            <person name="Eurwilaichitr L."/>
        </authorList>
    </citation>
    <scope>NUCLEOTIDE SEQUENCE [LARGE SCALE GENOMIC DNA]</scope>
    <source>
        <strain evidence="3 4">BCC 54312</strain>
    </source>
</reference>
<evidence type="ECO:0000256" key="2">
    <source>
        <dbReference type="SAM" id="Phobius"/>
    </source>
</evidence>
<organism evidence="3 4">
    <name type="scientific">Ophiocordyceps polyrhachis-furcata BCC 54312</name>
    <dbReference type="NCBI Taxonomy" id="1330021"/>
    <lineage>
        <taxon>Eukaryota</taxon>
        <taxon>Fungi</taxon>
        <taxon>Dikarya</taxon>
        <taxon>Ascomycota</taxon>
        <taxon>Pezizomycotina</taxon>
        <taxon>Sordariomycetes</taxon>
        <taxon>Hypocreomycetidae</taxon>
        <taxon>Hypocreales</taxon>
        <taxon>Ophiocordycipitaceae</taxon>
        <taxon>Ophiocordyceps</taxon>
    </lineage>
</organism>
<dbReference type="EMBL" id="LKCN02000007">
    <property type="protein sequence ID" value="RCI12355.1"/>
    <property type="molecule type" value="Genomic_DNA"/>
</dbReference>
<feature type="region of interest" description="Disordered" evidence="1">
    <location>
        <begin position="163"/>
        <end position="201"/>
    </location>
</feature>
<dbReference type="OrthoDB" id="5215637at2759"/>
<feature type="compositionally biased region" description="Basic and acidic residues" evidence="1">
    <location>
        <begin position="172"/>
        <end position="201"/>
    </location>
</feature>
<keyword evidence="2" id="KW-1133">Transmembrane helix</keyword>
<accession>A0A367LD60</accession>
<sequence length="201" mass="20829">MSCFYADGSLANDWAYTACRDTTASFPYSTCCVPSAGDRCLSKGLCDYTTGGYLYRGACADEHGQGCPSICPESSNKTVNANSWTPVLLCAKDAYCCSSSLINDSTPTDCCADGSARFNLSEPPTRPLAKGPSTGTIAGATVGSVAGAGCLLALCLLTRRRRGRGETQPGDKAGKGEPFEAGGDAKLEVEADSTRRVEMAG</sequence>
<dbReference type="Proteomes" id="UP000253664">
    <property type="component" value="Unassembled WGS sequence"/>
</dbReference>